<evidence type="ECO:0000313" key="6">
    <source>
        <dbReference type="EMBL" id="MQX52611.1"/>
    </source>
</evidence>
<feature type="chain" id="PRO_5026672769" evidence="4">
    <location>
        <begin position="22"/>
        <end position="98"/>
    </location>
</feature>
<proteinExistence type="predicted"/>
<feature type="domain" description="BPTI/Kunitz inhibitor" evidence="5">
    <location>
        <begin position="31"/>
        <end position="80"/>
    </location>
</feature>
<dbReference type="PANTHER" id="PTHR47247">
    <property type="entry name" value="KUNITZ-TYPE PROTEASE INHIBITOR 2"/>
    <property type="match status" value="1"/>
</dbReference>
<protein>
    <submittedName>
        <fullName evidence="6">Alpha-1-antitrypsin</fullName>
    </submittedName>
</protein>
<evidence type="ECO:0000313" key="7">
    <source>
        <dbReference type="Proteomes" id="UP000469421"/>
    </source>
</evidence>
<dbReference type="InterPro" id="IPR036880">
    <property type="entry name" value="Kunitz_BPTI_sf"/>
</dbReference>
<comment type="caution">
    <text evidence="6">The sequence shown here is derived from an EMBL/GenBank/DDBJ whole genome shotgun (WGS) entry which is preliminary data.</text>
</comment>
<organism evidence="6 7">
    <name type="scientific">Alcanivorax sediminis</name>
    <dbReference type="NCBI Taxonomy" id="2663008"/>
    <lineage>
        <taxon>Bacteria</taxon>
        <taxon>Pseudomonadati</taxon>
        <taxon>Pseudomonadota</taxon>
        <taxon>Gammaproteobacteria</taxon>
        <taxon>Oceanospirillales</taxon>
        <taxon>Alcanivoracaceae</taxon>
        <taxon>Alcanivorax</taxon>
    </lineage>
</organism>
<dbReference type="SMART" id="SM00131">
    <property type="entry name" value="KU"/>
    <property type="match status" value="1"/>
</dbReference>
<keyword evidence="2" id="KW-0722">Serine protease inhibitor</keyword>
<keyword evidence="4" id="KW-0732">Signal</keyword>
<dbReference type="PANTHER" id="PTHR47247:SF1">
    <property type="entry name" value="KUNITZ-TYPE PROTEASE INHIBITOR 2"/>
    <property type="match status" value="1"/>
</dbReference>
<dbReference type="RefSeq" id="WP_153499464.1">
    <property type="nucleotide sequence ID" value="NZ_WIRE01000001.1"/>
</dbReference>
<evidence type="ECO:0000256" key="2">
    <source>
        <dbReference type="ARBA" id="ARBA00022900"/>
    </source>
</evidence>
<dbReference type="Proteomes" id="UP000469421">
    <property type="component" value="Unassembled WGS sequence"/>
</dbReference>
<evidence type="ECO:0000259" key="5">
    <source>
        <dbReference type="PROSITE" id="PS50279"/>
    </source>
</evidence>
<dbReference type="PROSITE" id="PS50279">
    <property type="entry name" value="BPTI_KUNITZ_2"/>
    <property type="match status" value="1"/>
</dbReference>
<keyword evidence="3" id="KW-1015">Disulfide bond</keyword>
<sequence>MRTLPLSLLLALGLLTGCQNSDSETPLPDACYQPPESGMCKASFQRYYYDADTDSCRTFIWGGCKGSVPFETLDACVSTCGASNSETATPDSGKGAPR</sequence>
<dbReference type="AlphaFoldDB" id="A0A6N7LWK0"/>
<dbReference type="GO" id="GO:0004867">
    <property type="term" value="F:serine-type endopeptidase inhibitor activity"/>
    <property type="evidence" value="ECO:0007669"/>
    <property type="project" value="UniProtKB-KW"/>
</dbReference>
<keyword evidence="1" id="KW-0646">Protease inhibitor</keyword>
<dbReference type="InterPro" id="IPR002223">
    <property type="entry name" value="Kunitz_BPTI"/>
</dbReference>
<accession>A0A6N7LWK0</accession>
<dbReference type="Gene3D" id="4.10.410.10">
    <property type="entry name" value="Pancreatic trypsin inhibitor Kunitz domain"/>
    <property type="match status" value="1"/>
</dbReference>
<dbReference type="PROSITE" id="PS51257">
    <property type="entry name" value="PROKAR_LIPOPROTEIN"/>
    <property type="match status" value="1"/>
</dbReference>
<keyword evidence="7" id="KW-1185">Reference proteome</keyword>
<gene>
    <name evidence="6" type="ORF">GFN93_05080</name>
</gene>
<dbReference type="CDD" id="cd00109">
    <property type="entry name" value="Kunitz-type"/>
    <property type="match status" value="1"/>
</dbReference>
<reference evidence="6 7" key="1">
    <citation type="submission" date="2019-10" db="EMBL/GenBank/DDBJ databases">
        <title>Alcanivorax sp.PA15-N-34 draft genome sequence.</title>
        <authorList>
            <person name="Liao X."/>
            <person name="Shao Z."/>
        </authorList>
    </citation>
    <scope>NUCLEOTIDE SEQUENCE [LARGE SCALE GENOMIC DNA]</scope>
    <source>
        <strain evidence="6 7">PA15-N-34</strain>
    </source>
</reference>
<evidence type="ECO:0000256" key="1">
    <source>
        <dbReference type="ARBA" id="ARBA00022690"/>
    </source>
</evidence>
<dbReference type="EMBL" id="WIRE01000001">
    <property type="protein sequence ID" value="MQX52611.1"/>
    <property type="molecule type" value="Genomic_DNA"/>
</dbReference>
<dbReference type="Pfam" id="PF00014">
    <property type="entry name" value="Kunitz_BPTI"/>
    <property type="match status" value="1"/>
</dbReference>
<evidence type="ECO:0000256" key="4">
    <source>
        <dbReference type="SAM" id="SignalP"/>
    </source>
</evidence>
<dbReference type="SUPFAM" id="SSF57362">
    <property type="entry name" value="BPTI-like"/>
    <property type="match status" value="1"/>
</dbReference>
<feature type="signal peptide" evidence="4">
    <location>
        <begin position="1"/>
        <end position="21"/>
    </location>
</feature>
<evidence type="ECO:0000256" key="3">
    <source>
        <dbReference type="ARBA" id="ARBA00023157"/>
    </source>
</evidence>
<name>A0A6N7LWK0_9GAMM</name>